<evidence type="ECO:0000256" key="1">
    <source>
        <dbReference type="SAM" id="SignalP"/>
    </source>
</evidence>
<sequence length="318" mass="36097">MKNKNSNIKKIMSSILSIIMICQPFVMADKQFHSVNKDVDDSEIIEEEKKNVIDILTDKIKERPVDTTLLGFGTICFLYTILQVFSGSEDPRRSNVLQYFSLQEHQPLDEDDQERRPTVLNIGAKNCGKTKFLKSESSKLGCNFFEVSKSKNLGYFWAKYYDACEPLVLDAGEKSISDFLNFHEIVVIRIFFDLSIAVGKDEKDGDVFMRIFGRKIDEFDGVIKTNVFYNVGIMFVGCKSDEKNNGLTDEKINSAIEKLSVGKETNSKGEVIRPIIKPDEIGNNLFFKTSTKNESGIEGVIGATKEWFKKNKNSLKKI</sequence>
<dbReference type="EMBL" id="AP027924">
    <property type="protein sequence ID" value="BED91986.1"/>
    <property type="molecule type" value="Genomic_DNA"/>
</dbReference>
<gene>
    <name evidence="2" type="ORF">CfP315_0545</name>
</gene>
<accession>A0AA48HYD3</accession>
<dbReference type="Proteomes" id="UP001337580">
    <property type="component" value="Chromosome"/>
</dbReference>
<dbReference type="AlphaFoldDB" id="A0AA48HYD3"/>
<name>A0AA48HYD3_9FIRM</name>
<keyword evidence="1" id="KW-0732">Signal</keyword>
<proteinExistence type="predicted"/>
<organism evidence="2">
    <name type="scientific">Candidatus Improbicoccus pseudotrichonymphae</name>
    <dbReference type="NCBI Taxonomy" id="3033792"/>
    <lineage>
        <taxon>Bacteria</taxon>
        <taxon>Bacillati</taxon>
        <taxon>Bacillota</taxon>
        <taxon>Clostridia</taxon>
        <taxon>Candidatus Improbicoccus</taxon>
    </lineage>
</organism>
<feature type="chain" id="PRO_5041297416" description="Signal recognition particle receptor subunit beta" evidence="1">
    <location>
        <begin position="29"/>
        <end position="318"/>
    </location>
</feature>
<evidence type="ECO:0008006" key="3">
    <source>
        <dbReference type="Google" id="ProtNLM"/>
    </source>
</evidence>
<dbReference type="KEGG" id="ips:CfP315_0545"/>
<feature type="signal peptide" evidence="1">
    <location>
        <begin position="1"/>
        <end position="28"/>
    </location>
</feature>
<reference evidence="2" key="1">
    <citation type="journal article" date="2023" name="ISME J.">
        <title>Emergence of putative energy parasites within Clostridia revealed by genome analysis of a novel endosymbiotic clade.</title>
        <authorList>
            <person name="Takahashi K."/>
            <person name="Kuwahara H."/>
            <person name="Horikawa Y."/>
            <person name="Izawa K."/>
            <person name="Kato D."/>
            <person name="Inagaki T."/>
            <person name="Yuki M."/>
            <person name="Ohkuma M."/>
            <person name="Hongoh Y."/>
        </authorList>
    </citation>
    <scope>NUCLEOTIDE SEQUENCE</scope>
    <source>
        <strain evidence="2">CfP3-15</strain>
    </source>
</reference>
<protein>
    <recommendedName>
        <fullName evidence="3">Signal recognition particle receptor subunit beta</fullName>
    </recommendedName>
</protein>
<evidence type="ECO:0000313" key="2">
    <source>
        <dbReference type="EMBL" id="BED91986.1"/>
    </source>
</evidence>